<proteinExistence type="predicted"/>
<gene>
    <name evidence="1" type="ORF">Taro_038678</name>
</gene>
<evidence type="ECO:0000313" key="2">
    <source>
        <dbReference type="Proteomes" id="UP000652761"/>
    </source>
</evidence>
<comment type="caution">
    <text evidence="1">The sequence shown here is derived from an EMBL/GenBank/DDBJ whole genome shotgun (WGS) entry which is preliminary data.</text>
</comment>
<name>A0A843W7C4_COLES</name>
<organism evidence="1 2">
    <name type="scientific">Colocasia esculenta</name>
    <name type="common">Wild taro</name>
    <name type="synonym">Arum esculentum</name>
    <dbReference type="NCBI Taxonomy" id="4460"/>
    <lineage>
        <taxon>Eukaryota</taxon>
        <taxon>Viridiplantae</taxon>
        <taxon>Streptophyta</taxon>
        <taxon>Embryophyta</taxon>
        <taxon>Tracheophyta</taxon>
        <taxon>Spermatophyta</taxon>
        <taxon>Magnoliopsida</taxon>
        <taxon>Liliopsida</taxon>
        <taxon>Araceae</taxon>
        <taxon>Aroideae</taxon>
        <taxon>Colocasieae</taxon>
        <taxon>Colocasia</taxon>
    </lineage>
</organism>
<dbReference type="Proteomes" id="UP000652761">
    <property type="component" value="Unassembled WGS sequence"/>
</dbReference>
<dbReference type="AlphaFoldDB" id="A0A843W7C4"/>
<protein>
    <submittedName>
        <fullName evidence="1">Uncharacterized protein</fullName>
    </submittedName>
</protein>
<feature type="non-terminal residue" evidence="1">
    <location>
        <position position="1"/>
    </location>
</feature>
<dbReference type="EMBL" id="NMUH01003491">
    <property type="protein sequence ID" value="MQM05862.1"/>
    <property type="molecule type" value="Genomic_DNA"/>
</dbReference>
<evidence type="ECO:0000313" key="1">
    <source>
        <dbReference type="EMBL" id="MQM05862.1"/>
    </source>
</evidence>
<accession>A0A843W7C4</accession>
<sequence length="70" mass="7535">MHAAAANQAGNDGLEGGIRGKLLGFQRDMRFFKSLFAFQSLRCCGDEVHVGTSCDPLGSLTDYPEGIIDE</sequence>
<reference evidence="1" key="1">
    <citation type="submission" date="2017-07" db="EMBL/GenBank/DDBJ databases">
        <title>Taro Niue Genome Assembly and Annotation.</title>
        <authorList>
            <person name="Atibalentja N."/>
            <person name="Keating K."/>
            <person name="Fields C.J."/>
        </authorList>
    </citation>
    <scope>NUCLEOTIDE SEQUENCE</scope>
    <source>
        <strain evidence="1">Niue_2</strain>
        <tissue evidence="1">Leaf</tissue>
    </source>
</reference>
<keyword evidence="2" id="KW-1185">Reference proteome</keyword>